<gene>
    <name evidence="6" type="ORF">SAMN04488028_10399</name>
</gene>
<dbReference type="Pfam" id="PF00891">
    <property type="entry name" value="Methyltransf_2"/>
    <property type="match status" value="1"/>
</dbReference>
<dbReference type="PANTHER" id="PTHR43712">
    <property type="entry name" value="PUTATIVE (AFU_ORTHOLOGUE AFUA_4G14580)-RELATED"/>
    <property type="match status" value="1"/>
</dbReference>
<keyword evidence="2 6" id="KW-0808">Transferase</keyword>
<dbReference type="PIRSF" id="PIRSF005739">
    <property type="entry name" value="O-mtase"/>
    <property type="match status" value="1"/>
</dbReference>
<dbReference type="SUPFAM" id="SSF53335">
    <property type="entry name" value="S-adenosyl-L-methionine-dependent methyltransferases"/>
    <property type="match status" value="1"/>
</dbReference>
<dbReference type="InterPro" id="IPR001077">
    <property type="entry name" value="COMT_C"/>
</dbReference>
<feature type="domain" description="BVU-1015-like N-terminal dimerisation-like" evidence="5">
    <location>
        <begin position="11"/>
        <end position="79"/>
    </location>
</feature>
<proteinExistence type="predicted"/>
<protein>
    <submittedName>
        <fullName evidence="6">O-methyltransferase</fullName>
    </submittedName>
</protein>
<dbReference type="PANTHER" id="PTHR43712:SF2">
    <property type="entry name" value="O-METHYLTRANSFERASE CICE"/>
    <property type="match status" value="1"/>
</dbReference>
<evidence type="ECO:0000313" key="6">
    <source>
        <dbReference type="EMBL" id="SHK13039.1"/>
    </source>
</evidence>
<dbReference type="Proteomes" id="UP000184474">
    <property type="component" value="Unassembled WGS sequence"/>
</dbReference>
<dbReference type="InterPro" id="IPR029063">
    <property type="entry name" value="SAM-dependent_MTases_sf"/>
</dbReference>
<evidence type="ECO:0000256" key="2">
    <source>
        <dbReference type="ARBA" id="ARBA00022679"/>
    </source>
</evidence>
<evidence type="ECO:0000259" key="5">
    <source>
        <dbReference type="Pfam" id="PF21212"/>
    </source>
</evidence>
<dbReference type="STRING" id="156994.SAMN04488028_10399"/>
<dbReference type="InterPro" id="IPR036390">
    <property type="entry name" value="WH_DNA-bd_sf"/>
</dbReference>
<dbReference type="PROSITE" id="PS51683">
    <property type="entry name" value="SAM_OMT_II"/>
    <property type="match status" value="1"/>
</dbReference>
<dbReference type="InterPro" id="IPR049480">
    <property type="entry name" value="BVU_1015-like_N"/>
</dbReference>
<sequence length="349" mass="39460">MNISAIDAKYEAQKIAFAPITFQAIMAMKNLGVMEYIYKKRGNATQAEIIEDLGISKYSVEVMLETAEVMDIIETKEGKLSLSKIGFFLLRDELTRVNMNFVNDVCYDGSKYLEESLATNKPAGLKVFGEWDTVYEGLSKLEKPVRKSWLEFDHFYSQDAFDSALEIVFKNKPGKLFDIGGNTGKWSIKCCGYDSDVNIKILDLPGQIEMAKKNIADNNLQDRIEFHPINLLDTTQKIPQGADVIWMSQFLDCFSEEEILVILLNCAQASTKDTTIYIMEPFIDNQPYEAATYSLVATSLYFTCIANGNSKMYKLETFKELIDKAGMQIIETHALIGDSYHTILACKLK</sequence>
<evidence type="ECO:0000313" key="7">
    <source>
        <dbReference type="Proteomes" id="UP000184474"/>
    </source>
</evidence>
<dbReference type="Gene3D" id="1.10.10.10">
    <property type="entry name" value="Winged helix-like DNA-binding domain superfamily/Winged helix DNA-binding domain"/>
    <property type="match status" value="1"/>
</dbReference>
<dbReference type="RefSeq" id="WP_073122031.1">
    <property type="nucleotide sequence ID" value="NZ_FRAA01000003.1"/>
</dbReference>
<name>A0A1M6PYL7_REIAG</name>
<accession>A0A1M6PYL7</accession>
<dbReference type="InterPro" id="IPR016461">
    <property type="entry name" value="COMT-like"/>
</dbReference>
<reference evidence="7" key="1">
    <citation type="submission" date="2016-11" db="EMBL/GenBank/DDBJ databases">
        <authorList>
            <person name="Varghese N."/>
            <person name="Submissions S."/>
        </authorList>
    </citation>
    <scope>NUCLEOTIDE SEQUENCE [LARGE SCALE GENOMIC DNA]</scope>
    <source>
        <strain evidence="7">DSM 26134</strain>
    </source>
</reference>
<dbReference type="SUPFAM" id="SSF46785">
    <property type="entry name" value="Winged helix' DNA-binding domain"/>
    <property type="match status" value="1"/>
</dbReference>
<dbReference type="Gene3D" id="3.40.50.150">
    <property type="entry name" value="Vaccinia Virus protein VP39"/>
    <property type="match status" value="1"/>
</dbReference>
<dbReference type="GO" id="GO:0032259">
    <property type="term" value="P:methylation"/>
    <property type="evidence" value="ECO:0007669"/>
    <property type="project" value="UniProtKB-KW"/>
</dbReference>
<keyword evidence="3" id="KW-0949">S-adenosyl-L-methionine</keyword>
<evidence type="ECO:0000256" key="1">
    <source>
        <dbReference type="ARBA" id="ARBA00022603"/>
    </source>
</evidence>
<organism evidence="6 7">
    <name type="scientific">Reichenbachiella agariperforans</name>
    <dbReference type="NCBI Taxonomy" id="156994"/>
    <lineage>
        <taxon>Bacteria</taxon>
        <taxon>Pseudomonadati</taxon>
        <taxon>Bacteroidota</taxon>
        <taxon>Cytophagia</taxon>
        <taxon>Cytophagales</taxon>
        <taxon>Reichenbachiellaceae</taxon>
        <taxon>Reichenbachiella</taxon>
    </lineage>
</organism>
<dbReference type="AlphaFoldDB" id="A0A1M6PYL7"/>
<dbReference type="Gene3D" id="1.20.58.1390">
    <property type="match status" value="1"/>
</dbReference>
<dbReference type="GO" id="GO:0008171">
    <property type="term" value="F:O-methyltransferase activity"/>
    <property type="evidence" value="ECO:0007669"/>
    <property type="project" value="InterPro"/>
</dbReference>
<evidence type="ECO:0000259" key="4">
    <source>
        <dbReference type="Pfam" id="PF00891"/>
    </source>
</evidence>
<keyword evidence="1 6" id="KW-0489">Methyltransferase</keyword>
<feature type="domain" description="O-methyltransferase C-terminal" evidence="4">
    <location>
        <begin position="174"/>
        <end position="327"/>
    </location>
</feature>
<evidence type="ECO:0000256" key="3">
    <source>
        <dbReference type="ARBA" id="ARBA00022691"/>
    </source>
</evidence>
<dbReference type="InterPro" id="IPR036388">
    <property type="entry name" value="WH-like_DNA-bd_sf"/>
</dbReference>
<keyword evidence="7" id="KW-1185">Reference proteome</keyword>
<dbReference type="EMBL" id="FRAA01000003">
    <property type="protein sequence ID" value="SHK13039.1"/>
    <property type="molecule type" value="Genomic_DNA"/>
</dbReference>
<dbReference type="Pfam" id="PF21212">
    <property type="entry name" value="Dimerisation2-like_dom"/>
    <property type="match status" value="1"/>
</dbReference>